<dbReference type="PIRSF" id="PIRSF000106">
    <property type="entry name" value="ME"/>
    <property type="match status" value="1"/>
</dbReference>
<comment type="similarity">
    <text evidence="1">Belongs to the malic enzymes family.</text>
</comment>
<dbReference type="Proteomes" id="UP000185744">
    <property type="component" value="Unassembled WGS sequence"/>
</dbReference>
<dbReference type="Pfam" id="PF00390">
    <property type="entry name" value="malic"/>
    <property type="match status" value="2"/>
</dbReference>
<dbReference type="Gene3D" id="3.40.50.720">
    <property type="entry name" value="NAD(P)-binding Rossmann-like Domain"/>
    <property type="match status" value="1"/>
</dbReference>
<dbReference type="GO" id="GO:0004470">
    <property type="term" value="F:malic enzyme activity"/>
    <property type="evidence" value="ECO:0007669"/>
    <property type="project" value="InterPro"/>
</dbReference>
<proteinExistence type="inferred from homology"/>
<dbReference type="Gene3D" id="3.40.50.10380">
    <property type="entry name" value="Malic enzyme, N-terminal domain"/>
    <property type="match status" value="1"/>
</dbReference>
<gene>
    <name evidence="5" type="ORF">BTN85_1865</name>
</gene>
<comment type="caution">
    <text evidence="5">The sequence shown here is derived from an EMBL/GenBank/DDBJ whole genome shotgun (WGS) entry which is preliminary data.</text>
</comment>
<name>A0A1Q6DSB8_METT1</name>
<dbReference type="InParanoid" id="A0A1Q6DSB8"/>
<evidence type="ECO:0000256" key="1">
    <source>
        <dbReference type="ARBA" id="ARBA00008785"/>
    </source>
</evidence>
<dbReference type="EMBL" id="MSDW01000002">
    <property type="protein sequence ID" value="OKY77217.1"/>
    <property type="molecule type" value="Genomic_DNA"/>
</dbReference>
<organism evidence="5 6">
    <name type="scientific">Methanohalarchaeum thermophilum</name>
    <dbReference type="NCBI Taxonomy" id="1903181"/>
    <lineage>
        <taxon>Archaea</taxon>
        <taxon>Methanobacteriati</taxon>
        <taxon>Methanobacteriota</taxon>
        <taxon>Methanonatronarchaeia</taxon>
        <taxon>Methanonatronarchaeales</taxon>
        <taxon>Methanonatronarchaeaceae</taxon>
        <taxon>Candidatus Methanohalarchaeum</taxon>
    </lineage>
</organism>
<protein>
    <submittedName>
        <fullName evidence="5">Malic enzyme SfcA</fullName>
    </submittedName>
</protein>
<dbReference type="InterPro" id="IPR012302">
    <property type="entry name" value="Malic_NAD-bd"/>
</dbReference>
<feature type="domain" description="Malic enzyme N-terminal" evidence="4">
    <location>
        <begin position="18"/>
        <end position="154"/>
    </location>
</feature>
<dbReference type="GO" id="GO:0051287">
    <property type="term" value="F:NAD binding"/>
    <property type="evidence" value="ECO:0007669"/>
    <property type="project" value="InterPro"/>
</dbReference>
<dbReference type="PANTHER" id="PTHR43237:SF4">
    <property type="entry name" value="NADP-DEPENDENT MALIC ENZYME"/>
    <property type="match status" value="1"/>
</dbReference>
<evidence type="ECO:0000259" key="4">
    <source>
        <dbReference type="SMART" id="SM01274"/>
    </source>
</evidence>
<dbReference type="Pfam" id="PF03949">
    <property type="entry name" value="Malic_M"/>
    <property type="match status" value="1"/>
</dbReference>
<dbReference type="PANTHER" id="PTHR43237">
    <property type="entry name" value="NADP-DEPENDENT MALIC ENZYME"/>
    <property type="match status" value="1"/>
</dbReference>
<dbReference type="GO" id="GO:0016616">
    <property type="term" value="F:oxidoreductase activity, acting on the CH-OH group of donors, NAD or NADP as acceptor"/>
    <property type="evidence" value="ECO:0007669"/>
    <property type="project" value="InterPro"/>
</dbReference>
<dbReference type="STRING" id="1903181.BTN85_1865"/>
<dbReference type="InterPro" id="IPR037062">
    <property type="entry name" value="Malic_N_dom_sf"/>
</dbReference>
<dbReference type="InterPro" id="IPR001891">
    <property type="entry name" value="Malic_OxRdtase"/>
</dbReference>
<dbReference type="InterPro" id="IPR036291">
    <property type="entry name" value="NAD(P)-bd_dom_sf"/>
</dbReference>
<feature type="domain" description="Malic enzyme NAD-binding" evidence="3">
    <location>
        <begin position="166"/>
        <end position="394"/>
    </location>
</feature>
<dbReference type="SMART" id="SM00919">
    <property type="entry name" value="Malic_M"/>
    <property type="match status" value="1"/>
</dbReference>
<keyword evidence="2" id="KW-0560">Oxidoreductase</keyword>
<sequence>MDEDDFLERTVMMHDFYGGKFTTSFKVPLDKENLQEYSSIWYTPGVAEPCRKIKKDERKVYDYTNKGNMVAVVSDGTRVLGLGDIGPKASYPVMEGKSLFFKYLGGVDAVPLPIAEQDEEKIVELVEKIEPGFGGINLEDIEKPKCFRVLDKLKEKLEIPVWHDDQQGTALVSLAGLFSALKLVDKNISEIKLVIGGAGAAGINNAKYAIKGGADPSNVRIVDSKGILSPDREDVKGTYKEKWAKKTNPQGERGNMKEALKGADACISATVPGPGTIKKEEVENMAEDAILFAEANPTPEISPEKAKEAGIRIIGTGRSDYSNQINNSIGFPGVFRGVLEVKATDITDKMCIAAAKAISERTEEIGLQDDFIIPGMDDKETYVKEAVAVGMQAIKEGVARKEYTRSELRGKVEEKINEPKKLMKTLRKNNLIKDSSIKDE</sequence>
<dbReference type="CDD" id="cd05311">
    <property type="entry name" value="NAD_bind_2_malic_enz"/>
    <property type="match status" value="1"/>
</dbReference>
<dbReference type="InterPro" id="IPR012301">
    <property type="entry name" value="Malic_N_dom"/>
</dbReference>
<dbReference type="InterPro" id="IPR046346">
    <property type="entry name" value="Aminoacid_DH-like_N_sf"/>
</dbReference>
<evidence type="ECO:0000259" key="3">
    <source>
        <dbReference type="SMART" id="SM00919"/>
    </source>
</evidence>
<keyword evidence="6" id="KW-1185">Reference proteome</keyword>
<dbReference type="InterPro" id="IPR045213">
    <property type="entry name" value="Malic_NAD-bd_bact_type"/>
</dbReference>
<dbReference type="SUPFAM" id="SSF53223">
    <property type="entry name" value="Aminoacid dehydrogenase-like, N-terminal domain"/>
    <property type="match status" value="1"/>
</dbReference>
<evidence type="ECO:0000256" key="2">
    <source>
        <dbReference type="ARBA" id="ARBA00023002"/>
    </source>
</evidence>
<dbReference type="InterPro" id="IPR051674">
    <property type="entry name" value="Malate_Decarboxylase"/>
</dbReference>
<dbReference type="SUPFAM" id="SSF51735">
    <property type="entry name" value="NAD(P)-binding Rossmann-fold domains"/>
    <property type="match status" value="1"/>
</dbReference>
<dbReference type="AlphaFoldDB" id="A0A1Q6DSB8"/>
<reference evidence="5" key="1">
    <citation type="submission" date="2016-12" db="EMBL/GenBank/DDBJ databases">
        <title>Discovery of methanogenic haloarchaea.</title>
        <authorList>
            <person name="Sorokin D.Y."/>
            <person name="Makarova K.S."/>
            <person name="Abbas B."/>
            <person name="Ferrer M."/>
            <person name="Golyshin P.N."/>
        </authorList>
    </citation>
    <scope>NUCLEOTIDE SEQUENCE [LARGE SCALE GENOMIC DNA]</scope>
    <source>
        <strain evidence="5">HMET1</strain>
    </source>
</reference>
<dbReference type="SMART" id="SM01274">
    <property type="entry name" value="malic"/>
    <property type="match status" value="1"/>
</dbReference>
<evidence type="ECO:0000313" key="6">
    <source>
        <dbReference type="Proteomes" id="UP000185744"/>
    </source>
</evidence>
<evidence type="ECO:0000313" key="5">
    <source>
        <dbReference type="EMBL" id="OKY77217.1"/>
    </source>
</evidence>
<accession>A0A1Q6DSB8</accession>